<evidence type="ECO:0000313" key="1">
    <source>
        <dbReference type="Ensembl" id="ENSVKKP00000024760.1"/>
    </source>
</evidence>
<dbReference type="GO" id="GO:0000712">
    <property type="term" value="P:resolution of meiotic recombination intermediates"/>
    <property type="evidence" value="ECO:0007669"/>
    <property type="project" value="TreeGrafter"/>
</dbReference>
<dbReference type="Proteomes" id="UP000694545">
    <property type="component" value="Unplaced"/>
</dbReference>
<dbReference type="GO" id="GO:0008310">
    <property type="term" value="F:single-stranded DNA 3'-5' DNA exonuclease activity"/>
    <property type="evidence" value="ECO:0007669"/>
    <property type="project" value="TreeGrafter"/>
</dbReference>
<dbReference type="PANTHER" id="PTHR21166">
    <property type="entry name" value="CELL DIVISION CONTROL PROTEIN 24 OB DOMAIN-CONTAINING PROTEIN-RELATED"/>
    <property type="match status" value="1"/>
</dbReference>
<dbReference type="PANTHER" id="PTHR21166:SF2">
    <property type="entry name" value="CELL DIVISION CONTROL PROTEIN 24 OB DOMAIN-CONTAINING PROTEIN-RELATED"/>
    <property type="match status" value="1"/>
</dbReference>
<proteinExistence type="predicted"/>
<dbReference type="Ensembl" id="ENSVKKT00000025361.1">
    <property type="protein sequence ID" value="ENSVKKP00000024760.1"/>
    <property type="gene ID" value="ENSVKKG00000016299.1"/>
</dbReference>
<evidence type="ECO:0000313" key="2">
    <source>
        <dbReference type="Proteomes" id="UP000694545"/>
    </source>
</evidence>
<sequence length="234" mass="26746">IFSWDNESIQLAQSWLPQETVIFASDLRINFDKFRNCMVATVISKTIITTQPDTPEANVLLSFIRENAEMLDLDDDMGDQFRESINLQTIVDVFTVEQLKMKALQNEGKVDHFYACHYLQSTVLNLCSFLYVKSLCFASFDLLVDLTDQTGTLHSCKLSDTVAEETFGYTVQEFQSLTEAQKTTLKWHFLLERSKIYFKVVISANSRTGLRVSLLSCKLADPIEASQNLPRKEK</sequence>
<name>A0A8D2Q795_VARKO</name>
<keyword evidence="2" id="KW-1185">Reference proteome</keyword>
<reference evidence="1" key="1">
    <citation type="submission" date="2025-08" db="UniProtKB">
        <authorList>
            <consortium name="Ensembl"/>
        </authorList>
    </citation>
    <scope>IDENTIFICATION</scope>
</reference>
<protein>
    <submittedName>
        <fullName evidence="1">Meiosis specific with OB-fold</fullName>
    </submittedName>
</protein>
<dbReference type="GO" id="GO:0003697">
    <property type="term" value="F:single-stranded DNA binding"/>
    <property type="evidence" value="ECO:0007669"/>
    <property type="project" value="TreeGrafter"/>
</dbReference>
<dbReference type="AlphaFoldDB" id="A0A8D2Q795"/>
<reference evidence="1" key="2">
    <citation type="submission" date="2025-09" db="UniProtKB">
        <authorList>
            <consortium name="Ensembl"/>
        </authorList>
    </citation>
    <scope>IDENTIFICATION</scope>
</reference>
<accession>A0A8D2Q795</accession>
<dbReference type="InterPro" id="IPR052469">
    <property type="entry name" value="MEIOB"/>
</dbReference>
<organism evidence="1 2">
    <name type="scientific">Varanus komodoensis</name>
    <name type="common">Komodo dragon</name>
    <dbReference type="NCBI Taxonomy" id="61221"/>
    <lineage>
        <taxon>Eukaryota</taxon>
        <taxon>Metazoa</taxon>
        <taxon>Chordata</taxon>
        <taxon>Craniata</taxon>
        <taxon>Vertebrata</taxon>
        <taxon>Euteleostomi</taxon>
        <taxon>Lepidosauria</taxon>
        <taxon>Squamata</taxon>
        <taxon>Bifurcata</taxon>
        <taxon>Unidentata</taxon>
        <taxon>Episquamata</taxon>
        <taxon>Toxicofera</taxon>
        <taxon>Anguimorpha</taxon>
        <taxon>Paleoanguimorpha</taxon>
        <taxon>Varanoidea</taxon>
        <taxon>Varanidae</taxon>
        <taxon>Varanus</taxon>
    </lineage>
</organism>